<evidence type="ECO:0000256" key="1">
    <source>
        <dbReference type="SAM" id="MobiDB-lite"/>
    </source>
</evidence>
<dbReference type="InterPro" id="IPR001025">
    <property type="entry name" value="BAH_dom"/>
</dbReference>
<dbReference type="OrthoDB" id="66189at2759"/>
<reference evidence="3 4" key="1">
    <citation type="submission" date="2012-04" db="EMBL/GenBank/DDBJ databases">
        <title>The Genome Sequence of Saprolegnia declina VS20.</title>
        <authorList>
            <consortium name="The Broad Institute Genome Sequencing Platform"/>
            <person name="Russ C."/>
            <person name="Nusbaum C."/>
            <person name="Tyler B."/>
            <person name="van West P."/>
            <person name="Dieguez-Uribeondo J."/>
            <person name="de Bruijn I."/>
            <person name="Tripathy S."/>
            <person name="Jiang R."/>
            <person name="Young S.K."/>
            <person name="Zeng Q."/>
            <person name="Gargeya S."/>
            <person name="Fitzgerald M."/>
            <person name="Haas B."/>
            <person name="Abouelleil A."/>
            <person name="Alvarado L."/>
            <person name="Arachchi H.M."/>
            <person name="Berlin A."/>
            <person name="Chapman S.B."/>
            <person name="Goldberg J."/>
            <person name="Griggs A."/>
            <person name="Gujja S."/>
            <person name="Hansen M."/>
            <person name="Howarth C."/>
            <person name="Imamovic A."/>
            <person name="Larimer J."/>
            <person name="McCowen C."/>
            <person name="Montmayeur A."/>
            <person name="Murphy C."/>
            <person name="Neiman D."/>
            <person name="Pearson M."/>
            <person name="Priest M."/>
            <person name="Roberts A."/>
            <person name="Saif S."/>
            <person name="Shea T."/>
            <person name="Sisk P."/>
            <person name="Sykes S."/>
            <person name="Wortman J."/>
            <person name="Nusbaum C."/>
            <person name="Birren B."/>
        </authorList>
    </citation>
    <scope>NUCLEOTIDE SEQUENCE [LARGE SCALE GENOMIC DNA]</scope>
    <source>
        <strain evidence="3 4">VS20</strain>
    </source>
</reference>
<dbReference type="RefSeq" id="XP_008603808.1">
    <property type="nucleotide sequence ID" value="XM_008605586.1"/>
</dbReference>
<dbReference type="eggNOG" id="ENOG502QWPI">
    <property type="taxonomic scope" value="Eukaryota"/>
</dbReference>
<dbReference type="InterPro" id="IPR043151">
    <property type="entry name" value="BAH_sf"/>
</dbReference>
<sequence>MDADAPRRRSMPSREARNTVTNYACDSPTYLDSAERRAKRTKPNDPLPSETEPTTAPARGDDDSAIEVGNCVLVDLGRDYEGVALVRSMQSLARPSSATTFVGQWFYRAEDIAPEILEKLGTPVLHHEVFLSTQTDRNLLKHVRGTCKVVSALDFMDRLNVIRQGHEIDSDDDEKTFICRFRYNPENLLEPFAALQEHEIRFNYLAAAKIGTSHQVGPLPRVENSLRDRYLAESSKDRPHPRALHMWSPSTMEAHPFLFKKYLGMLDVVRYGVGNVVKTYRKASLASTVAAHVRGLVFAYNDDGTLGLITSDGANLLCVQKSDVTSVLTDDRAMHHFHATKCNVAHAMQLATTEYMGLQEHERALYQREVEINCLSSKLSLT</sequence>
<feature type="compositionally biased region" description="Basic and acidic residues" evidence="1">
    <location>
        <begin position="1"/>
        <end position="17"/>
    </location>
</feature>
<gene>
    <name evidence="3" type="ORF">SDRG_00122</name>
</gene>
<dbReference type="STRING" id="1156394.T0R7E5"/>
<dbReference type="Gene3D" id="2.30.30.490">
    <property type="match status" value="1"/>
</dbReference>
<dbReference type="PROSITE" id="PS51038">
    <property type="entry name" value="BAH"/>
    <property type="match status" value="1"/>
</dbReference>
<accession>T0R7E5</accession>
<dbReference type="InParanoid" id="T0R7E5"/>
<dbReference type="EMBL" id="JH767132">
    <property type="protein sequence ID" value="EQC42385.1"/>
    <property type="molecule type" value="Genomic_DNA"/>
</dbReference>
<dbReference type="OMA" id="YFVCRYK"/>
<dbReference type="SUPFAM" id="SSF82061">
    <property type="entry name" value="BAH domain"/>
    <property type="match status" value="1"/>
</dbReference>
<protein>
    <recommendedName>
        <fullName evidence="2">BAH domain-containing protein</fullName>
    </recommendedName>
</protein>
<dbReference type="GeneID" id="19940849"/>
<evidence type="ECO:0000313" key="3">
    <source>
        <dbReference type="EMBL" id="EQC42385.1"/>
    </source>
</evidence>
<name>T0R7E5_SAPDV</name>
<feature type="domain" description="BAH" evidence="2">
    <location>
        <begin position="64"/>
        <end position="194"/>
    </location>
</feature>
<feature type="region of interest" description="Disordered" evidence="1">
    <location>
        <begin position="1"/>
        <end position="63"/>
    </location>
</feature>
<dbReference type="VEuPathDB" id="FungiDB:SDRG_00122"/>
<dbReference type="GO" id="GO:0003682">
    <property type="term" value="F:chromatin binding"/>
    <property type="evidence" value="ECO:0007669"/>
    <property type="project" value="InterPro"/>
</dbReference>
<dbReference type="Proteomes" id="UP000030762">
    <property type="component" value="Unassembled WGS sequence"/>
</dbReference>
<dbReference type="AlphaFoldDB" id="T0R7E5"/>
<evidence type="ECO:0000259" key="2">
    <source>
        <dbReference type="PROSITE" id="PS51038"/>
    </source>
</evidence>
<dbReference type="Pfam" id="PF01426">
    <property type="entry name" value="BAH"/>
    <property type="match status" value="1"/>
</dbReference>
<proteinExistence type="predicted"/>
<organism evidence="3 4">
    <name type="scientific">Saprolegnia diclina (strain VS20)</name>
    <dbReference type="NCBI Taxonomy" id="1156394"/>
    <lineage>
        <taxon>Eukaryota</taxon>
        <taxon>Sar</taxon>
        <taxon>Stramenopiles</taxon>
        <taxon>Oomycota</taxon>
        <taxon>Saprolegniomycetes</taxon>
        <taxon>Saprolegniales</taxon>
        <taxon>Saprolegniaceae</taxon>
        <taxon>Saprolegnia</taxon>
    </lineage>
</organism>
<keyword evidence="4" id="KW-1185">Reference proteome</keyword>
<evidence type="ECO:0000313" key="4">
    <source>
        <dbReference type="Proteomes" id="UP000030762"/>
    </source>
</evidence>